<dbReference type="SUPFAM" id="SSF56112">
    <property type="entry name" value="Protein kinase-like (PK-like)"/>
    <property type="match status" value="1"/>
</dbReference>
<sequence>MPGIRDMDIEACRRLVSLGDHPTESLLRIWGSKGYTVLDLYRIFFRTRLLRCMQILLPFVDKQFHHFVKVCADESTHSSLQQQQTHNSQRPSTNDKPPYKNPAMIYSRKGSSSVNAEPSMRSGGTGVPGPSGEPTAVESNGRSHRATGGFSSNNIIGRGGYGVVYRGLWKHTQVAIKRIKGKGGGDERHQRERIRQSLQELKTLAKFRHDNVLSLYGYSLDGPEPCLVYQFMSNGTLEDRLLCRNGTEPLSWANKLFICEGVCRGLHFLHTINQMPIIHGDVKSANILLDKHFEPKLGDFGLSRDGQVELEISEKKPMIASHVKGTLAYLAPEFLTSRILTTKLDVFSFGVVLLEVATGLRAFSSSRNPQGIVEFVLKLCKSDAAIKENCFSELADKRTPKTEEGMNLRVFDKLLSSNSPMKRKKQKALLRFLALFVFGLTFVMFVYYNVFRWPYDSLPFDVKSTIDAMGVDENDSVALPEIEKLGGDPSKNGDRSKSAFKPDVGACKIPKLEMNGSEVIKFYKKFAPLVCDRGKAEPWVFIDEQRRIRPTEFAKKIGLNKIKCFWSFYDRISDSELEWTRREQFNFGDLVEKGDFFKVDCYANGAKWSNPFMVVVPTADNVDRLKSVRANATAGQTPLNVYILSFDSLSQMSFRRNLPKTTAFLENEMKSVVFNGYNIVGDGTPQAFIPILTGQTEEELPMTRKRYSNAHFVDEAYPFAWRNFSAAGYATMYGEDGHSFGTFTYRLKGFKEQPTVHYPITFFHYAETVESGHLCIGNEKQHNVWFRYIESFWREYSKLGIPRFSVMHHSYLSHDDLNRVQQVDDDLVVHLRRMGKMNAFENTLAIVMADHGARFSELRQTHQGQLEERLPFFSVHFPTSLDGISTELSKKALFNLKTNANNRLASPFDVHATLMDAIRWPLPLEYLNRLHSLDVNKTFSSSTEKKVPPPGRSLSFFREIPSDRTCDQAGIEPHWCTCLGWETVPNSSPEISVLVKSVVKVINDYTEPERKLCATLKPHKVISAKKLVPNSDLLKYKGVKDNDGFVPDLNGNVNTTFATYQIGFETRPGNARYEVTLFFDGHRRLTVDLTAISHVNKYGDAPHCIIDKNYFLATYCVCYDKIDGTSEKN</sequence>
<dbReference type="PANTHER" id="PTHR10974:SF1">
    <property type="entry name" value="FI08016P-RELATED"/>
    <property type="match status" value="1"/>
</dbReference>
<evidence type="ECO:0000256" key="8">
    <source>
        <dbReference type="ARBA" id="ARBA00047899"/>
    </source>
</evidence>
<dbReference type="SUPFAM" id="SSF53649">
    <property type="entry name" value="Alkaline phosphatase-like"/>
    <property type="match status" value="1"/>
</dbReference>
<dbReference type="GO" id="GO:0004674">
    <property type="term" value="F:protein serine/threonine kinase activity"/>
    <property type="evidence" value="ECO:0007669"/>
    <property type="project" value="UniProtKB-KW"/>
</dbReference>
<dbReference type="InterPro" id="IPR000719">
    <property type="entry name" value="Prot_kinase_dom"/>
</dbReference>
<dbReference type="SMART" id="SM00220">
    <property type="entry name" value="S_TKc"/>
    <property type="match status" value="1"/>
</dbReference>
<evidence type="ECO:0000256" key="11">
    <source>
        <dbReference type="SAM" id="MobiDB-lite"/>
    </source>
</evidence>
<keyword evidence="14" id="KW-1185">Reference proteome</keyword>
<dbReference type="PROSITE" id="PS00108">
    <property type="entry name" value="PROTEIN_KINASE_ST"/>
    <property type="match status" value="1"/>
</dbReference>
<evidence type="ECO:0000256" key="4">
    <source>
        <dbReference type="ARBA" id="ARBA00022679"/>
    </source>
</evidence>
<comment type="similarity">
    <text evidence="1">Belongs to the protein kinase superfamily. TKL Ser/Thr protein kinase family. Pelle subfamily.</text>
</comment>
<keyword evidence="3" id="KW-0723">Serine/threonine-protein kinase</keyword>
<dbReference type="FunFam" id="1.10.510.10:FF:000754">
    <property type="entry name" value="Interleukin-1 receptor-associated kinase"/>
    <property type="match status" value="1"/>
</dbReference>
<keyword evidence="4" id="KW-0808">Transferase</keyword>
<evidence type="ECO:0000256" key="12">
    <source>
        <dbReference type="SAM" id="Phobius"/>
    </source>
</evidence>
<evidence type="ECO:0000256" key="6">
    <source>
        <dbReference type="ARBA" id="ARBA00022777"/>
    </source>
</evidence>
<feature type="transmembrane region" description="Helical" evidence="12">
    <location>
        <begin position="428"/>
        <end position="448"/>
    </location>
</feature>
<dbReference type="CDD" id="cd14066">
    <property type="entry name" value="STKc_IRAK"/>
    <property type="match status" value="1"/>
</dbReference>
<dbReference type="SUPFAM" id="SSF47986">
    <property type="entry name" value="DEATH domain"/>
    <property type="match status" value="1"/>
</dbReference>
<evidence type="ECO:0000259" key="13">
    <source>
        <dbReference type="PROSITE" id="PS50011"/>
    </source>
</evidence>
<dbReference type="PANTHER" id="PTHR10974">
    <property type="entry name" value="FI08016P-RELATED"/>
    <property type="match status" value="1"/>
</dbReference>
<feature type="compositionally biased region" description="Low complexity" evidence="11">
    <location>
        <begin position="78"/>
        <end position="89"/>
    </location>
</feature>
<dbReference type="Gene3D" id="3.30.200.20">
    <property type="entry name" value="Phosphorylase Kinase, domain 1"/>
    <property type="match status" value="1"/>
</dbReference>
<feature type="binding site" evidence="10">
    <location>
        <position position="177"/>
    </location>
    <ligand>
        <name>ATP</name>
        <dbReference type="ChEBI" id="CHEBI:30616"/>
    </ligand>
</feature>
<comment type="catalytic activity">
    <reaction evidence="9">
        <text>L-seryl-[protein] + ATP = O-phospho-L-seryl-[protein] + ADP + H(+)</text>
        <dbReference type="Rhea" id="RHEA:17989"/>
        <dbReference type="Rhea" id="RHEA-COMP:9863"/>
        <dbReference type="Rhea" id="RHEA-COMP:11604"/>
        <dbReference type="ChEBI" id="CHEBI:15378"/>
        <dbReference type="ChEBI" id="CHEBI:29999"/>
        <dbReference type="ChEBI" id="CHEBI:30616"/>
        <dbReference type="ChEBI" id="CHEBI:83421"/>
        <dbReference type="ChEBI" id="CHEBI:456216"/>
        <dbReference type="EC" id="2.7.11.1"/>
    </reaction>
</comment>
<dbReference type="InterPro" id="IPR017441">
    <property type="entry name" value="Protein_kinase_ATP_BS"/>
</dbReference>
<dbReference type="Gene3D" id="1.10.533.10">
    <property type="entry name" value="Death Domain, Fas"/>
    <property type="match status" value="1"/>
</dbReference>
<evidence type="ECO:0000256" key="3">
    <source>
        <dbReference type="ARBA" id="ARBA00022527"/>
    </source>
</evidence>
<accession>A0A914GTY2</accession>
<dbReference type="GO" id="GO:0005615">
    <property type="term" value="C:extracellular space"/>
    <property type="evidence" value="ECO:0007669"/>
    <property type="project" value="TreeGrafter"/>
</dbReference>
<evidence type="ECO:0000256" key="7">
    <source>
        <dbReference type="ARBA" id="ARBA00022840"/>
    </source>
</evidence>
<evidence type="ECO:0000256" key="9">
    <source>
        <dbReference type="ARBA" id="ARBA00048679"/>
    </source>
</evidence>
<dbReference type="CDD" id="cd16021">
    <property type="entry name" value="ALP_like"/>
    <property type="match status" value="1"/>
</dbReference>
<keyword evidence="5 10" id="KW-0547">Nucleotide-binding</keyword>
<dbReference type="GO" id="GO:0005524">
    <property type="term" value="F:ATP binding"/>
    <property type="evidence" value="ECO:0007669"/>
    <property type="project" value="UniProtKB-UniRule"/>
</dbReference>
<dbReference type="InterPro" id="IPR004245">
    <property type="entry name" value="DUF229"/>
</dbReference>
<dbReference type="Gene3D" id="3.40.720.10">
    <property type="entry name" value="Alkaline Phosphatase, subunit A"/>
    <property type="match status" value="1"/>
</dbReference>
<dbReference type="InterPro" id="IPR011009">
    <property type="entry name" value="Kinase-like_dom_sf"/>
</dbReference>
<evidence type="ECO:0000256" key="10">
    <source>
        <dbReference type="PROSITE-ProRule" id="PRU10141"/>
    </source>
</evidence>
<evidence type="ECO:0000256" key="5">
    <source>
        <dbReference type="ARBA" id="ARBA00022741"/>
    </source>
</evidence>
<comment type="catalytic activity">
    <reaction evidence="8">
        <text>L-threonyl-[protein] + ATP = O-phospho-L-threonyl-[protein] + ADP + H(+)</text>
        <dbReference type="Rhea" id="RHEA:46608"/>
        <dbReference type="Rhea" id="RHEA-COMP:11060"/>
        <dbReference type="Rhea" id="RHEA-COMP:11605"/>
        <dbReference type="ChEBI" id="CHEBI:15378"/>
        <dbReference type="ChEBI" id="CHEBI:30013"/>
        <dbReference type="ChEBI" id="CHEBI:30616"/>
        <dbReference type="ChEBI" id="CHEBI:61977"/>
        <dbReference type="ChEBI" id="CHEBI:456216"/>
        <dbReference type="EC" id="2.7.11.1"/>
    </reaction>
</comment>
<keyword evidence="6" id="KW-0418">Kinase</keyword>
<name>A0A914GTY2_GLORO</name>
<evidence type="ECO:0000313" key="14">
    <source>
        <dbReference type="Proteomes" id="UP000887572"/>
    </source>
</evidence>
<dbReference type="FunFam" id="3.40.720.10:FF:000017">
    <property type="entry name" value="Predicted protein"/>
    <property type="match status" value="1"/>
</dbReference>
<dbReference type="Pfam" id="PF00069">
    <property type="entry name" value="Pkinase"/>
    <property type="match status" value="1"/>
</dbReference>
<keyword evidence="12" id="KW-1133">Transmembrane helix</keyword>
<reference evidence="15" key="1">
    <citation type="submission" date="2022-11" db="UniProtKB">
        <authorList>
            <consortium name="WormBaseParasite"/>
        </authorList>
    </citation>
    <scope>IDENTIFICATION</scope>
</reference>
<dbReference type="WBParaSite" id="Gr19_v10_g10379.t1">
    <property type="protein sequence ID" value="Gr19_v10_g10379.t1"/>
    <property type="gene ID" value="Gr19_v10_g10379"/>
</dbReference>
<proteinExistence type="inferred from homology"/>
<dbReference type="InterPro" id="IPR011029">
    <property type="entry name" value="DEATH-like_dom_sf"/>
</dbReference>
<keyword evidence="7 10" id="KW-0067">ATP-binding</keyword>
<keyword evidence="12" id="KW-0472">Membrane</keyword>
<dbReference type="InterPro" id="IPR017850">
    <property type="entry name" value="Alkaline_phosphatase_core_sf"/>
</dbReference>
<dbReference type="Pfam" id="PF02995">
    <property type="entry name" value="DUF229"/>
    <property type="match status" value="1"/>
</dbReference>
<keyword evidence="12" id="KW-0812">Transmembrane</keyword>
<dbReference type="Gene3D" id="1.10.510.10">
    <property type="entry name" value="Transferase(Phosphotransferase) domain 1"/>
    <property type="match status" value="1"/>
</dbReference>
<dbReference type="PROSITE" id="PS50011">
    <property type="entry name" value="PROTEIN_KINASE_DOM"/>
    <property type="match status" value="1"/>
</dbReference>
<dbReference type="Proteomes" id="UP000887572">
    <property type="component" value="Unplaced"/>
</dbReference>
<feature type="domain" description="Protein kinase" evidence="13">
    <location>
        <begin position="150"/>
        <end position="436"/>
    </location>
</feature>
<dbReference type="AlphaFoldDB" id="A0A914GTY2"/>
<feature type="region of interest" description="Disordered" evidence="11">
    <location>
        <begin position="78"/>
        <end position="151"/>
    </location>
</feature>
<organism evidence="14 15">
    <name type="scientific">Globodera rostochiensis</name>
    <name type="common">Golden nematode worm</name>
    <name type="synonym">Heterodera rostochiensis</name>
    <dbReference type="NCBI Taxonomy" id="31243"/>
    <lineage>
        <taxon>Eukaryota</taxon>
        <taxon>Metazoa</taxon>
        <taxon>Ecdysozoa</taxon>
        <taxon>Nematoda</taxon>
        <taxon>Chromadorea</taxon>
        <taxon>Rhabditida</taxon>
        <taxon>Tylenchina</taxon>
        <taxon>Tylenchomorpha</taxon>
        <taxon>Tylenchoidea</taxon>
        <taxon>Heteroderidae</taxon>
        <taxon>Heteroderinae</taxon>
        <taxon>Globodera</taxon>
    </lineage>
</organism>
<dbReference type="InterPro" id="IPR008271">
    <property type="entry name" value="Ser/Thr_kinase_AS"/>
</dbReference>
<evidence type="ECO:0000256" key="1">
    <source>
        <dbReference type="ARBA" id="ARBA00008718"/>
    </source>
</evidence>
<dbReference type="EC" id="2.7.11.1" evidence="2"/>
<dbReference type="PROSITE" id="PS00107">
    <property type="entry name" value="PROTEIN_KINASE_ATP"/>
    <property type="match status" value="1"/>
</dbReference>
<evidence type="ECO:0000313" key="15">
    <source>
        <dbReference type="WBParaSite" id="Gr19_v10_g10379.t1"/>
    </source>
</evidence>
<protein>
    <recommendedName>
        <fullName evidence="2">non-specific serine/threonine protein kinase</fullName>
        <ecNumber evidence="2">2.7.11.1</ecNumber>
    </recommendedName>
</protein>
<evidence type="ECO:0000256" key="2">
    <source>
        <dbReference type="ARBA" id="ARBA00012513"/>
    </source>
</evidence>